<protein>
    <recommendedName>
        <fullName evidence="1">Bacterial transcriptional activator domain-containing protein</fullName>
    </recommendedName>
</protein>
<dbReference type="InterPro" id="IPR051677">
    <property type="entry name" value="AfsR-DnrI-RedD_regulator"/>
</dbReference>
<comment type="caution">
    <text evidence="2">The sequence shown here is derived from an EMBL/GenBank/DDBJ whole genome shotgun (WGS) entry which is preliminary data.</text>
</comment>
<keyword evidence="3" id="KW-1185">Reference proteome</keyword>
<dbReference type="InterPro" id="IPR011990">
    <property type="entry name" value="TPR-like_helical_dom_sf"/>
</dbReference>
<proteinExistence type="predicted"/>
<evidence type="ECO:0000313" key="2">
    <source>
        <dbReference type="EMBL" id="MBK1657295.1"/>
    </source>
</evidence>
<evidence type="ECO:0000313" key="3">
    <source>
        <dbReference type="Proteomes" id="UP000697995"/>
    </source>
</evidence>
<dbReference type="EMBL" id="NRSG01000014">
    <property type="protein sequence ID" value="MBK1657295.1"/>
    <property type="molecule type" value="Genomic_DNA"/>
</dbReference>
<dbReference type="Gene3D" id="3.40.50.10070">
    <property type="entry name" value="TolB, N-terminal domain"/>
    <property type="match status" value="1"/>
</dbReference>
<accession>A0ABS1CSD7</accession>
<evidence type="ECO:0000259" key="1">
    <source>
        <dbReference type="SMART" id="SM01043"/>
    </source>
</evidence>
<dbReference type="Pfam" id="PF03704">
    <property type="entry name" value="BTAD"/>
    <property type="match status" value="1"/>
</dbReference>
<sequence length="666" mass="70442">MAESLTIAEPAMPSAGMADRAPSLRLVLIGQMEAWSLASVPALPRSRKARGLLAVLGLAAGVPVQRARLGALLWSGRGDDQRRTSLRQALHELQAALAEAGGPAIAATRDTLALPADQVWVDAVEVARAGAARPGALELLRAELLADLEGLDPAFDAWLATERLRLRSHAASEASALLAAATEPDAVATAARRLLAIDTGSEGAWRSLIRAELARGDRGAALAAYESCRTALASRHRACPSAETEALARAIRAGGAMAEAPVPEPRRASGRGARIGVLPLALLGQEAAPHLSAGLAEEITAALAALRWIFVVDCASLASAASGGDPEAAARQLGLDLVLSGAVQRAGTRIRVTLRLTDLREPAGVVWTQRFDREADDMLALQDEIAAAVVARIDPEILLIEATRATARGHVGASAYDLLLRSIPAMHRLEPAGFAAAGHWLREAMALEPDYAPAHAWAAYWHLLGLGQGWHLGEAASGMSEAERLASRAIALDPLDAQALTILGHVHAFLHHRVEDAAALHRRALALNPNLAMAWVFLGMAESYLGEHAAALRRHDRYRELAPCHPHAFFFDAARAIPLLLLGRHAAAAEVCSAAIALQPGFSFPYKVRLAALGHLGRAAEATAALTRLLEIEPDFTVAQALARTPLRRLADRQHYANGLKLGGLR</sequence>
<dbReference type="PANTHER" id="PTHR35807">
    <property type="entry name" value="TRANSCRIPTIONAL REGULATOR REDD-RELATED"/>
    <property type="match status" value="1"/>
</dbReference>
<dbReference type="RefSeq" id="WP_133218231.1">
    <property type="nucleotide sequence ID" value="NZ_NRSG01000014.1"/>
</dbReference>
<reference evidence="2 3" key="1">
    <citation type="journal article" date="2020" name="Microorganisms">
        <title>Osmotic Adaptation and Compatible Solute Biosynthesis of Phototrophic Bacteria as Revealed from Genome Analyses.</title>
        <authorList>
            <person name="Imhoff J.F."/>
            <person name="Rahn T."/>
            <person name="Kunzel S."/>
            <person name="Keller A."/>
            <person name="Neulinger S.C."/>
        </authorList>
    </citation>
    <scope>NUCLEOTIDE SEQUENCE [LARGE SCALE GENOMIC DNA]</scope>
    <source>
        <strain evidence="2 3">DSM 15382</strain>
    </source>
</reference>
<organism evidence="2 3">
    <name type="scientific">Paracraurococcus ruber</name>
    <dbReference type="NCBI Taxonomy" id="77675"/>
    <lineage>
        <taxon>Bacteria</taxon>
        <taxon>Pseudomonadati</taxon>
        <taxon>Pseudomonadota</taxon>
        <taxon>Alphaproteobacteria</taxon>
        <taxon>Acetobacterales</taxon>
        <taxon>Roseomonadaceae</taxon>
        <taxon>Paracraurococcus</taxon>
    </lineage>
</organism>
<dbReference type="SMART" id="SM01043">
    <property type="entry name" value="BTAD"/>
    <property type="match status" value="1"/>
</dbReference>
<dbReference type="Gene3D" id="1.25.40.10">
    <property type="entry name" value="Tetratricopeptide repeat domain"/>
    <property type="match status" value="3"/>
</dbReference>
<gene>
    <name evidence="2" type="ORF">CKO45_03505</name>
</gene>
<feature type="domain" description="Bacterial transcriptional activator" evidence="1">
    <location>
        <begin position="121"/>
        <end position="252"/>
    </location>
</feature>
<dbReference type="InterPro" id="IPR005158">
    <property type="entry name" value="BTAD"/>
</dbReference>
<dbReference type="SUPFAM" id="SSF48452">
    <property type="entry name" value="TPR-like"/>
    <property type="match status" value="2"/>
</dbReference>
<dbReference type="Proteomes" id="UP000697995">
    <property type="component" value="Unassembled WGS sequence"/>
</dbReference>
<name>A0ABS1CSD7_9PROT</name>